<dbReference type="GO" id="GO:0051536">
    <property type="term" value="F:iron-sulfur cluster binding"/>
    <property type="evidence" value="ECO:0007669"/>
    <property type="project" value="InterPro"/>
</dbReference>
<protein>
    <recommendedName>
        <fullName evidence="2">4Fe-4S ferredoxin-type domain-containing protein</fullName>
    </recommendedName>
</protein>
<dbReference type="AlphaFoldDB" id="A0A0F9S8P3"/>
<dbReference type="PANTHER" id="PTHR43255">
    <property type="entry name" value="IRON-SULFUR-BINDING OXIDOREDUCTASE FADF-RELATED-RELATED"/>
    <property type="match status" value="1"/>
</dbReference>
<evidence type="ECO:0000313" key="3">
    <source>
        <dbReference type="EMBL" id="KKN63409.1"/>
    </source>
</evidence>
<evidence type="ECO:0000256" key="1">
    <source>
        <dbReference type="SAM" id="Phobius"/>
    </source>
</evidence>
<sequence>MTLKMKQVVLLLIYYLSPIVASIIYWFEEPLDSIDMVNNLIHRTGSIIGIFGFIWMCFNIIIQIKLKPIEENFSLDGIIRFHTLMAIIAIILGSLHYPLVRLEREYSSFQIRSGSIGFMIFVGMMILALIFMSNRLIKYKFIEKLRSFASGKKFKYGFNKFLHNMMILGVSVIFIHAIVSNTSNQSILMLGVYTFFFVITFTGWFYHKIIRRFRSNTDPYSFRKASWDTIISENNSELNKEWAFDLIKHNPSLYPCLQCGTCTDMCTISEITKGEYNPRTLILAARSGYKDLVLGGEEIVIWGCTTCNTCEEMCPQNIELTKIFTYLKNQSIILGKVPDYIHDQVKKIYDYAKAIPLQAAIEKRRSQLGLPKVVGPDVNEVQILLRNLGIDKKIGMEIEIEIESKKLKGNKLILES</sequence>
<feature type="transmembrane region" description="Helical" evidence="1">
    <location>
        <begin position="47"/>
        <end position="66"/>
    </location>
</feature>
<evidence type="ECO:0000259" key="2">
    <source>
        <dbReference type="PROSITE" id="PS51379"/>
    </source>
</evidence>
<dbReference type="Pfam" id="PF13183">
    <property type="entry name" value="Fer4_8"/>
    <property type="match status" value="1"/>
</dbReference>
<feature type="transmembrane region" description="Helical" evidence="1">
    <location>
        <begin position="185"/>
        <end position="206"/>
    </location>
</feature>
<dbReference type="PROSITE" id="PS51379">
    <property type="entry name" value="4FE4S_FER_2"/>
    <property type="match status" value="1"/>
</dbReference>
<organism evidence="3">
    <name type="scientific">marine sediment metagenome</name>
    <dbReference type="NCBI Taxonomy" id="412755"/>
    <lineage>
        <taxon>unclassified sequences</taxon>
        <taxon>metagenomes</taxon>
        <taxon>ecological metagenomes</taxon>
    </lineage>
</organism>
<gene>
    <name evidence="3" type="ORF">LCGC14_0502390</name>
</gene>
<dbReference type="Gene3D" id="1.10.1060.10">
    <property type="entry name" value="Alpha-helical ferredoxin"/>
    <property type="match status" value="1"/>
</dbReference>
<feature type="transmembrane region" description="Helical" evidence="1">
    <location>
        <begin position="158"/>
        <end position="179"/>
    </location>
</feature>
<keyword evidence="1" id="KW-1133">Transmembrane helix</keyword>
<keyword evidence="1" id="KW-0812">Transmembrane</keyword>
<accession>A0A0F9S8P3</accession>
<dbReference type="InterPro" id="IPR051460">
    <property type="entry name" value="HdrC_iron-sulfur_subunit"/>
</dbReference>
<dbReference type="PROSITE" id="PS00198">
    <property type="entry name" value="4FE4S_FER_1"/>
    <property type="match status" value="1"/>
</dbReference>
<dbReference type="EMBL" id="LAZR01000591">
    <property type="protein sequence ID" value="KKN63409.1"/>
    <property type="molecule type" value="Genomic_DNA"/>
</dbReference>
<name>A0A0F9S8P3_9ZZZZ</name>
<comment type="caution">
    <text evidence="3">The sequence shown here is derived from an EMBL/GenBank/DDBJ whole genome shotgun (WGS) entry which is preliminary data.</text>
</comment>
<reference evidence="3" key="1">
    <citation type="journal article" date="2015" name="Nature">
        <title>Complex archaea that bridge the gap between prokaryotes and eukaryotes.</title>
        <authorList>
            <person name="Spang A."/>
            <person name="Saw J.H."/>
            <person name="Jorgensen S.L."/>
            <person name="Zaremba-Niedzwiedzka K."/>
            <person name="Martijn J."/>
            <person name="Lind A.E."/>
            <person name="van Eijk R."/>
            <person name="Schleper C."/>
            <person name="Guy L."/>
            <person name="Ettema T.J."/>
        </authorList>
    </citation>
    <scope>NUCLEOTIDE SEQUENCE</scope>
</reference>
<keyword evidence="1" id="KW-0472">Membrane</keyword>
<dbReference type="InterPro" id="IPR017900">
    <property type="entry name" value="4Fe4S_Fe_S_CS"/>
</dbReference>
<dbReference type="SUPFAM" id="SSF46548">
    <property type="entry name" value="alpha-helical ferredoxin"/>
    <property type="match status" value="1"/>
</dbReference>
<feature type="transmembrane region" description="Helical" evidence="1">
    <location>
        <begin position="116"/>
        <end position="137"/>
    </location>
</feature>
<dbReference type="InterPro" id="IPR017896">
    <property type="entry name" value="4Fe4S_Fe-S-bd"/>
</dbReference>
<dbReference type="PANTHER" id="PTHR43255:SF2">
    <property type="entry name" value="HETERODISULFIDE REDUCTASE RELATED PROTEIN"/>
    <property type="match status" value="1"/>
</dbReference>
<feature type="transmembrane region" description="Helical" evidence="1">
    <location>
        <begin position="78"/>
        <end position="96"/>
    </location>
</feature>
<dbReference type="GO" id="GO:0005886">
    <property type="term" value="C:plasma membrane"/>
    <property type="evidence" value="ECO:0007669"/>
    <property type="project" value="TreeGrafter"/>
</dbReference>
<feature type="domain" description="4Fe-4S ferredoxin-type" evidence="2">
    <location>
        <begin position="245"/>
        <end position="276"/>
    </location>
</feature>
<dbReference type="InterPro" id="IPR009051">
    <property type="entry name" value="Helical_ferredxn"/>
</dbReference>
<proteinExistence type="predicted"/>
<feature type="transmembrane region" description="Helical" evidence="1">
    <location>
        <begin position="7"/>
        <end position="27"/>
    </location>
</feature>